<evidence type="ECO:0000259" key="4">
    <source>
        <dbReference type="PROSITE" id="PS50002"/>
    </source>
</evidence>
<evidence type="ECO:0000256" key="3">
    <source>
        <dbReference type="SAM" id="MobiDB-lite"/>
    </source>
</evidence>
<proteinExistence type="predicted"/>
<dbReference type="InterPro" id="IPR001452">
    <property type="entry name" value="SH3_domain"/>
</dbReference>
<dbReference type="OMA" id="KRWWKCQ"/>
<feature type="region of interest" description="Disordered" evidence="3">
    <location>
        <begin position="236"/>
        <end position="274"/>
    </location>
</feature>
<dbReference type="GO" id="GO:0031982">
    <property type="term" value="C:vesicle"/>
    <property type="evidence" value="ECO:0007669"/>
    <property type="project" value="TreeGrafter"/>
</dbReference>
<dbReference type="Proteomes" id="UP000264820">
    <property type="component" value="Unplaced"/>
</dbReference>
<dbReference type="STRING" id="109280.ENSHCOP00000003495"/>
<dbReference type="PROSITE" id="PS50002">
    <property type="entry name" value="SH3"/>
    <property type="match status" value="1"/>
</dbReference>
<name>A0A3Q2XGG1_HIPCM</name>
<dbReference type="Pfam" id="PF00018">
    <property type="entry name" value="SH3_1"/>
    <property type="match status" value="1"/>
</dbReference>
<evidence type="ECO:0000256" key="1">
    <source>
        <dbReference type="ARBA" id="ARBA00022443"/>
    </source>
</evidence>
<dbReference type="SUPFAM" id="SSF50044">
    <property type="entry name" value="SH3-domain"/>
    <property type="match status" value="1"/>
</dbReference>
<dbReference type="InterPro" id="IPR035462">
    <property type="entry name" value="Eps8_SH3"/>
</dbReference>
<dbReference type="GO" id="GO:1900029">
    <property type="term" value="P:positive regulation of ruffle assembly"/>
    <property type="evidence" value="ECO:0007669"/>
    <property type="project" value="TreeGrafter"/>
</dbReference>
<reference evidence="5" key="2">
    <citation type="submission" date="2025-09" db="UniProtKB">
        <authorList>
            <consortium name="Ensembl"/>
        </authorList>
    </citation>
    <scope>IDENTIFICATION</scope>
</reference>
<feature type="domain" description="SH3" evidence="4">
    <location>
        <begin position="280"/>
        <end position="339"/>
    </location>
</feature>
<organism evidence="5 6">
    <name type="scientific">Hippocampus comes</name>
    <name type="common">Tiger tail seahorse</name>
    <dbReference type="NCBI Taxonomy" id="109280"/>
    <lineage>
        <taxon>Eukaryota</taxon>
        <taxon>Metazoa</taxon>
        <taxon>Chordata</taxon>
        <taxon>Craniata</taxon>
        <taxon>Vertebrata</taxon>
        <taxon>Euteleostomi</taxon>
        <taxon>Actinopterygii</taxon>
        <taxon>Neopterygii</taxon>
        <taxon>Teleostei</taxon>
        <taxon>Neoteleostei</taxon>
        <taxon>Acanthomorphata</taxon>
        <taxon>Syngnathiaria</taxon>
        <taxon>Syngnathiformes</taxon>
        <taxon>Syngnathoidei</taxon>
        <taxon>Syngnathidae</taxon>
        <taxon>Hippocampus</taxon>
    </lineage>
</organism>
<dbReference type="Gene3D" id="1.10.150.50">
    <property type="entry name" value="Transcription Factor, Ets-1"/>
    <property type="match status" value="1"/>
</dbReference>
<dbReference type="Pfam" id="PF22975">
    <property type="entry name" value="EPS8_2nd"/>
    <property type="match status" value="1"/>
</dbReference>
<dbReference type="AlphaFoldDB" id="A0A3Q2XGG1"/>
<evidence type="ECO:0000256" key="2">
    <source>
        <dbReference type="PROSITE-ProRule" id="PRU00192"/>
    </source>
</evidence>
<keyword evidence="1 2" id="KW-0728">SH3 domain</keyword>
<dbReference type="GeneTree" id="ENSGT00940000158125"/>
<dbReference type="CDD" id="cd11764">
    <property type="entry name" value="SH3_Eps8"/>
    <property type="match status" value="1"/>
</dbReference>
<dbReference type="Pfam" id="PF18016">
    <property type="entry name" value="SAM_3"/>
    <property type="match status" value="1"/>
</dbReference>
<dbReference type="SMART" id="SM00326">
    <property type="entry name" value="SH3"/>
    <property type="match status" value="1"/>
</dbReference>
<dbReference type="PANTHER" id="PTHR12287:SF19">
    <property type="entry name" value="EPIDERMAL GROWTH FACTOR RECEPTOR KINASE SUBSTRATE 8-LIKE PROTEIN 1"/>
    <property type="match status" value="1"/>
</dbReference>
<dbReference type="GO" id="GO:0003779">
    <property type="term" value="F:actin binding"/>
    <property type="evidence" value="ECO:0007669"/>
    <property type="project" value="TreeGrafter"/>
</dbReference>
<dbReference type="FunFam" id="2.30.30.40:FF:000071">
    <property type="entry name" value="Epidermal growth factor receptor kinase substrate 8"/>
    <property type="match status" value="1"/>
</dbReference>
<dbReference type="GO" id="GO:0035023">
    <property type="term" value="P:regulation of Rho protein signal transduction"/>
    <property type="evidence" value="ECO:0007669"/>
    <property type="project" value="TreeGrafter"/>
</dbReference>
<dbReference type="Gene3D" id="2.30.30.40">
    <property type="entry name" value="SH3 Domains"/>
    <property type="match status" value="1"/>
</dbReference>
<dbReference type="InterPro" id="IPR041418">
    <property type="entry name" value="SAM_3"/>
</dbReference>
<protein>
    <submittedName>
        <fullName evidence="5">EPS8 signaling adaptor L1a</fullName>
    </submittedName>
</protein>
<dbReference type="PANTHER" id="PTHR12287">
    <property type="entry name" value="EPIDERMAL GROWTH FACTOR RECEPTOR KINASE SUBSTRATE EPS8-RELATED PROTEIN"/>
    <property type="match status" value="1"/>
</dbReference>
<dbReference type="InterPro" id="IPR055093">
    <property type="entry name" value="EPS8_2nd"/>
</dbReference>
<reference evidence="5" key="1">
    <citation type="submission" date="2025-08" db="UniProtKB">
        <authorList>
            <consortium name="Ensembl"/>
        </authorList>
    </citation>
    <scope>IDENTIFICATION</scope>
</reference>
<accession>A0A3Q2XGG1</accession>
<sequence length="509" mass="57103">MFSPPPVLPRKPSGVRVTPVPKQQLALKNNGHEMSRNRVTNVRPHTRANLTVLLHPHQEILNHCFDDIERFMVRLQQAAEAQSILSQRKKRSGKSKNVLTKKKKKHDLITMKAVPPSEEDFVDIFQKIKYSFSLLDRVKSAIMEPSAPQLLHHIFFPLQLMVKTTCGPQLGGSVVSPALTTGAVSLLREHLTEEEKQLWTELGPNWTCPCSQLGVSVHPYSPVFLDGWQPQAFDSSGLPLEDPVESQHKQDANEQSAPAVEGPRRHCKYHSREGNGLPPPGERHYCCTYDFVARNSSELSVLQGETLEVIQSSKKWWKCRNRFDQIGFVPHNILEPLSALNNNSGEKPPMSPTLYAPLSPPGTYRTATSPTARPQSMVLPSAATHVLIMNDELLQRMAQKRISGSRPPLMTSRSVEPPFTLNYQSPASEVESWLVAKGFSQRTVQSLGVLTGAQLFSLNKKELCEVSYDEGARVYSHIMMQKVILEDAQKVSELEMAMERQKLKIGMTE</sequence>
<dbReference type="Ensembl" id="ENSHCOT00000008642.1">
    <property type="protein sequence ID" value="ENSHCOP00000003495.1"/>
    <property type="gene ID" value="ENSHCOG00000004881.1"/>
</dbReference>
<dbReference type="InterPro" id="IPR036028">
    <property type="entry name" value="SH3-like_dom_sf"/>
</dbReference>
<evidence type="ECO:0000313" key="6">
    <source>
        <dbReference type="Proteomes" id="UP000264820"/>
    </source>
</evidence>
<evidence type="ECO:0000313" key="5">
    <source>
        <dbReference type="Ensembl" id="ENSHCOP00000003495.1"/>
    </source>
</evidence>
<dbReference type="GO" id="GO:0032587">
    <property type="term" value="C:ruffle membrane"/>
    <property type="evidence" value="ECO:0007669"/>
    <property type="project" value="TreeGrafter"/>
</dbReference>
<dbReference type="GO" id="GO:0007266">
    <property type="term" value="P:Rho protein signal transduction"/>
    <property type="evidence" value="ECO:0007669"/>
    <property type="project" value="TreeGrafter"/>
</dbReference>
<keyword evidence="6" id="KW-1185">Reference proteome</keyword>
<dbReference type="InterPro" id="IPR039801">
    <property type="entry name" value="EPS8-like"/>
</dbReference>
<dbReference type="InterPro" id="IPR013761">
    <property type="entry name" value="SAM/pointed_sf"/>
</dbReference>